<reference evidence="5 6" key="1">
    <citation type="submission" date="2020-07" db="EMBL/GenBank/DDBJ databases">
        <title>Genomic Encyclopedia of Type Strains, Phase IV (KMG-IV): sequencing the most valuable type-strain genomes for metagenomic binning, comparative biology and taxonomic classification.</title>
        <authorList>
            <person name="Goeker M."/>
        </authorList>
    </citation>
    <scope>NUCLEOTIDE SEQUENCE [LARGE SCALE GENOMIC DNA]</scope>
    <source>
        <strain evidence="5 6">DSM 29043</strain>
    </source>
</reference>
<keyword evidence="6" id="KW-1185">Reference proteome</keyword>
<keyword evidence="5" id="KW-0966">Cell projection</keyword>
<accession>A0A7Y9XXN3</accession>
<evidence type="ECO:0000256" key="1">
    <source>
        <dbReference type="ARBA" id="ARBA00010577"/>
    </source>
</evidence>
<comment type="similarity">
    <text evidence="1">Belongs to the FlgD family.</text>
</comment>
<gene>
    <name evidence="5" type="ORF">FHS75_001327</name>
</gene>
<keyword evidence="5" id="KW-0969">Cilium</keyword>
<evidence type="ECO:0000256" key="2">
    <source>
        <dbReference type="ARBA" id="ARBA00016013"/>
    </source>
</evidence>
<dbReference type="AlphaFoldDB" id="A0A7Y9XXN3"/>
<comment type="caution">
    <text evidence="5">The sequence shown here is derived from an EMBL/GenBank/DDBJ whole genome shotgun (WGS) entry which is preliminary data.</text>
</comment>
<evidence type="ECO:0000313" key="5">
    <source>
        <dbReference type="EMBL" id="NYH95008.1"/>
    </source>
</evidence>
<comment type="function">
    <text evidence="4">Required for flagellar hook formation. May act as a scaffolding protein.</text>
</comment>
<sequence>MTTNSINGASQAAFVAADRKTGLGALGQADFLKLMTVQMQQQDPFDPVDQKEMLAQMAQFSSLAGTAQMGETLKDIAAKLDAVIAAQGIALPSPSETTPDIQQES</sequence>
<evidence type="ECO:0000256" key="4">
    <source>
        <dbReference type="ARBA" id="ARBA00024746"/>
    </source>
</evidence>
<proteinExistence type="inferred from homology"/>
<dbReference type="GO" id="GO:0044781">
    <property type="term" value="P:bacterial-type flagellum organization"/>
    <property type="evidence" value="ECO:0007669"/>
    <property type="project" value="UniProtKB-KW"/>
</dbReference>
<name>A0A7Y9XXN3_9SPHN</name>
<dbReference type="EMBL" id="JACBZF010000002">
    <property type="protein sequence ID" value="NYH95008.1"/>
    <property type="molecule type" value="Genomic_DNA"/>
</dbReference>
<dbReference type="Pfam" id="PF03963">
    <property type="entry name" value="FlgD"/>
    <property type="match status" value="1"/>
</dbReference>
<keyword evidence="3" id="KW-1005">Bacterial flagellum biogenesis</keyword>
<protein>
    <recommendedName>
        <fullName evidence="2">Basal-body rod modification protein FlgD</fullName>
    </recommendedName>
</protein>
<organism evidence="5 6">
    <name type="scientific">Novosphingobium marinum</name>
    <dbReference type="NCBI Taxonomy" id="1514948"/>
    <lineage>
        <taxon>Bacteria</taxon>
        <taxon>Pseudomonadati</taxon>
        <taxon>Pseudomonadota</taxon>
        <taxon>Alphaproteobacteria</taxon>
        <taxon>Sphingomonadales</taxon>
        <taxon>Sphingomonadaceae</taxon>
        <taxon>Novosphingobium</taxon>
    </lineage>
</organism>
<dbReference type="Proteomes" id="UP000522081">
    <property type="component" value="Unassembled WGS sequence"/>
</dbReference>
<dbReference type="RefSeq" id="WP_179406910.1">
    <property type="nucleotide sequence ID" value="NZ_BMGF01000009.1"/>
</dbReference>
<evidence type="ECO:0000313" key="6">
    <source>
        <dbReference type="Proteomes" id="UP000522081"/>
    </source>
</evidence>
<dbReference type="InterPro" id="IPR005648">
    <property type="entry name" value="FlgD"/>
</dbReference>
<keyword evidence="5" id="KW-0282">Flagellum</keyword>
<evidence type="ECO:0000256" key="3">
    <source>
        <dbReference type="ARBA" id="ARBA00022795"/>
    </source>
</evidence>